<evidence type="ECO:0000256" key="5">
    <source>
        <dbReference type="ARBA" id="ARBA00022679"/>
    </source>
</evidence>
<dbReference type="OrthoDB" id="6752799at2759"/>
<dbReference type="PANTHER" id="PTHR11879:SF22">
    <property type="entry name" value="ASPARTATE AMINOTRANSFERASE, MITOCHONDRIAL"/>
    <property type="match status" value="1"/>
</dbReference>
<comment type="catalytic activity">
    <reaction evidence="7 8">
        <text>L-aspartate + 2-oxoglutarate = oxaloacetate + L-glutamate</text>
        <dbReference type="Rhea" id="RHEA:21824"/>
        <dbReference type="ChEBI" id="CHEBI:16452"/>
        <dbReference type="ChEBI" id="CHEBI:16810"/>
        <dbReference type="ChEBI" id="CHEBI:29985"/>
        <dbReference type="ChEBI" id="CHEBI:29991"/>
        <dbReference type="EC" id="2.6.1.1"/>
    </reaction>
</comment>
<accession>I2H8S6</accession>
<dbReference type="STRING" id="1071380.I2H8S6"/>
<keyword evidence="6" id="KW-0663">Pyridoxal phosphate</keyword>
<dbReference type="RefSeq" id="XP_004182297.1">
    <property type="nucleotide sequence ID" value="XM_004182249.1"/>
</dbReference>
<dbReference type="GeneID" id="14497956"/>
<proteinExistence type="inferred from homology"/>
<comment type="cofactor">
    <cofactor evidence="1">
        <name>pyridoxal 5'-phosphate</name>
        <dbReference type="ChEBI" id="CHEBI:597326"/>
    </cofactor>
</comment>
<dbReference type="InterPro" id="IPR015422">
    <property type="entry name" value="PyrdxlP-dep_Trfase_small"/>
</dbReference>
<dbReference type="InParanoid" id="I2H8S6"/>
<evidence type="ECO:0000256" key="4">
    <source>
        <dbReference type="ARBA" id="ARBA00022576"/>
    </source>
</evidence>
<keyword evidence="4 8" id="KW-0032">Aminotransferase</keyword>
<dbReference type="HOGENOM" id="CLU_032440_0_0_1"/>
<dbReference type="OMA" id="VGACTIV"/>
<dbReference type="SUPFAM" id="SSF53383">
    <property type="entry name" value="PLP-dependent transferases"/>
    <property type="match status" value="1"/>
</dbReference>
<evidence type="ECO:0000256" key="2">
    <source>
        <dbReference type="ARBA" id="ARBA00007441"/>
    </source>
</evidence>
<feature type="domain" description="Aminotransferase class I/classII large" evidence="9">
    <location>
        <begin position="48"/>
        <end position="439"/>
    </location>
</feature>
<dbReference type="KEGG" id="tbl:TBLA_0I01180"/>
<dbReference type="AlphaFoldDB" id="I2H8S6"/>
<dbReference type="Pfam" id="PF00155">
    <property type="entry name" value="Aminotran_1_2"/>
    <property type="match status" value="1"/>
</dbReference>
<reference evidence="10 11" key="1">
    <citation type="journal article" date="2011" name="Proc. Natl. Acad. Sci. U.S.A.">
        <title>Evolutionary erosion of yeast sex chromosomes by mating-type switching accidents.</title>
        <authorList>
            <person name="Gordon J.L."/>
            <person name="Armisen D."/>
            <person name="Proux-Wera E."/>
            <person name="Oheigeartaigh S.S."/>
            <person name="Byrne K.P."/>
            <person name="Wolfe K.H."/>
        </authorList>
    </citation>
    <scope>NUCLEOTIDE SEQUENCE [LARGE SCALE GENOMIC DNA]</scope>
    <source>
        <strain evidence="11">ATCC 34711 / CBS 6284 / DSM 70876 / NBRC 10599 / NRRL Y-10934 / UCD 77-7</strain>
    </source>
</reference>
<dbReference type="GO" id="GO:0005739">
    <property type="term" value="C:mitochondrion"/>
    <property type="evidence" value="ECO:0007669"/>
    <property type="project" value="TreeGrafter"/>
</dbReference>
<evidence type="ECO:0000256" key="7">
    <source>
        <dbReference type="ARBA" id="ARBA00049185"/>
    </source>
</evidence>
<dbReference type="GO" id="GO:0006533">
    <property type="term" value="P:L-aspartate catabolic process"/>
    <property type="evidence" value="ECO:0007669"/>
    <property type="project" value="TreeGrafter"/>
</dbReference>
<comment type="subunit">
    <text evidence="3 8">Homodimer.</text>
</comment>
<protein>
    <recommendedName>
        <fullName evidence="8">Aspartate aminotransferase</fullName>
        <ecNumber evidence="8">2.6.1.1</ecNumber>
    </recommendedName>
</protein>
<keyword evidence="11" id="KW-1185">Reference proteome</keyword>
<comment type="miscellaneous">
    <text evidence="8">In eukaryotes there are cytoplasmic, mitochondrial and chloroplastic isozymes.</text>
</comment>
<dbReference type="InterPro" id="IPR015424">
    <property type="entry name" value="PyrdxlP-dep_Trfase"/>
</dbReference>
<dbReference type="Gene3D" id="3.90.1150.10">
    <property type="entry name" value="Aspartate Aminotransferase, domain 1"/>
    <property type="match status" value="1"/>
</dbReference>
<dbReference type="InterPro" id="IPR004839">
    <property type="entry name" value="Aminotransferase_I/II_large"/>
</dbReference>
<dbReference type="PANTHER" id="PTHR11879">
    <property type="entry name" value="ASPARTATE AMINOTRANSFERASE"/>
    <property type="match status" value="1"/>
</dbReference>
<dbReference type="InterPro" id="IPR000796">
    <property type="entry name" value="Asp_trans"/>
</dbReference>
<name>I2H8S6_HENB6</name>
<dbReference type="CDD" id="cd00609">
    <property type="entry name" value="AAT_like"/>
    <property type="match status" value="1"/>
</dbReference>
<dbReference type="InterPro" id="IPR004838">
    <property type="entry name" value="NHTrfase_class1_PyrdxlP-BS"/>
</dbReference>
<organism evidence="10 11">
    <name type="scientific">Henningerozyma blattae (strain ATCC 34711 / CBS 6284 / DSM 70876 / NBRC 10599 / NRRL Y-10934 / UCD 77-7)</name>
    <name type="common">Yeast</name>
    <name type="synonym">Tetrapisispora blattae</name>
    <dbReference type="NCBI Taxonomy" id="1071380"/>
    <lineage>
        <taxon>Eukaryota</taxon>
        <taxon>Fungi</taxon>
        <taxon>Dikarya</taxon>
        <taxon>Ascomycota</taxon>
        <taxon>Saccharomycotina</taxon>
        <taxon>Saccharomycetes</taxon>
        <taxon>Saccharomycetales</taxon>
        <taxon>Saccharomycetaceae</taxon>
        <taxon>Henningerozyma</taxon>
    </lineage>
</organism>
<evidence type="ECO:0000313" key="11">
    <source>
        <dbReference type="Proteomes" id="UP000002866"/>
    </source>
</evidence>
<sequence length="443" mass="50607">MTKMLSKKFPKPSTKCRFFASYMAKIPQAPPDRILGLVNQFMNDPNPSKVDLTVGVYRDNAGNVPTFKSVQNAQHLLHTVPSLRKDLSYLPIIGHPNYRNKVLNFLFHDGCPEIGPEIIYQDRVSFVQTLSGTGALSVTARFLSNFISDSIIIPQLSWANHANVFKNNGFRNISYYPYYSNEKIVLKDWLNHLINIQKTDREVTSNSKPSCILLHACCHNPTGLDPTKEQWDQILDTIYDLNLIPIIDMAYQGLESGDVLKDSYLLRKVLNKKRYKNWKNGIYLCQSFAKNMGLYGERVGSLSIILPETNSGNKSTSIRENIDSQLKQIIRSMYSSPPGYGARIVSLILSDKDLKDQWFLDVKEMVDRLNDVRYKLSQKLNWNSIIDLNQQHGMFYFTNLSPIQVERLKNQFAIYLTTDGRLSLSGINDLNVDYICNSILNVL</sequence>
<dbReference type="GO" id="GO:0004069">
    <property type="term" value="F:L-aspartate:2-oxoglutarate aminotransferase activity"/>
    <property type="evidence" value="ECO:0007669"/>
    <property type="project" value="UniProtKB-EC"/>
</dbReference>
<evidence type="ECO:0000256" key="3">
    <source>
        <dbReference type="ARBA" id="ARBA00011738"/>
    </source>
</evidence>
<comment type="similarity">
    <text evidence="2">Belongs to the class-I pyridoxal-phosphate-dependent aminotransferase family.</text>
</comment>
<dbReference type="PROSITE" id="PS00105">
    <property type="entry name" value="AA_TRANSFER_CLASS_1"/>
    <property type="match status" value="1"/>
</dbReference>
<evidence type="ECO:0000313" key="10">
    <source>
        <dbReference type="EMBL" id="CCH62778.1"/>
    </source>
</evidence>
<dbReference type="EC" id="2.6.1.1" evidence="8"/>
<dbReference type="InterPro" id="IPR015421">
    <property type="entry name" value="PyrdxlP-dep_Trfase_major"/>
</dbReference>
<evidence type="ECO:0000259" key="9">
    <source>
        <dbReference type="Pfam" id="PF00155"/>
    </source>
</evidence>
<dbReference type="FunCoup" id="I2H8S6">
    <property type="interactions" value="227"/>
</dbReference>
<dbReference type="eggNOG" id="KOG1411">
    <property type="taxonomic scope" value="Eukaryota"/>
</dbReference>
<dbReference type="FunFam" id="3.40.640.10:FF:000066">
    <property type="entry name" value="Aspartate aminotransferase"/>
    <property type="match status" value="1"/>
</dbReference>
<evidence type="ECO:0000256" key="8">
    <source>
        <dbReference type="RuleBase" id="RU000480"/>
    </source>
</evidence>
<evidence type="ECO:0000256" key="6">
    <source>
        <dbReference type="ARBA" id="ARBA00022898"/>
    </source>
</evidence>
<evidence type="ECO:0000256" key="1">
    <source>
        <dbReference type="ARBA" id="ARBA00001933"/>
    </source>
</evidence>
<dbReference type="EMBL" id="HE806324">
    <property type="protein sequence ID" value="CCH62778.1"/>
    <property type="molecule type" value="Genomic_DNA"/>
</dbReference>
<dbReference type="GO" id="GO:0030170">
    <property type="term" value="F:pyridoxal phosphate binding"/>
    <property type="evidence" value="ECO:0007669"/>
    <property type="project" value="InterPro"/>
</dbReference>
<dbReference type="Proteomes" id="UP000002866">
    <property type="component" value="Chromosome 9"/>
</dbReference>
<gene>
    <name evidence="10" type="primary">TBLA0I01180</name>
    <name evidence="10" type="ORF">TBLA_0I01180</name>
</gene>
<dbReference type="PRINTS" id="PR00799">
    <property type="entry name" value="TRANSAMINASE"/>
</dbReference>
<dbReference type="Gene3D" id="3.40.640.10">
    <property type="entry name" value="Type I PLP-dependent aspartate aminotransferase-like (Major domain)"/>
    <property type="match status" value="1"/>
</dbReference>
<keyword evidence="5 8" id="KW-0808">Transferase</keyword>